<organism evidence="8 9">
    <name type="scientific">Halopseudomonas sabulinigri</name>
    <dbReference type="NCBI Taxonomy" id="472181"/>
    <lineage>
        <taxon>Bacteria</taxon>
        <taxon>Pseudomonadati</taxon>
        <taxon>Pseudomonadota</taxon>
        <taxon>Gammaproteobacteria</taxon>
        <taxon>Pseudomonadales</taxon>
        <taxon>Pseudomonadaceae</taxon>
        <taxon>Halopseudomonas</taxon>
    </lineage>
</organism>
<reference evidence="9" key="1">
    <citation type="submission" date="2016-10" db="EMBL/GenBank/DDBJ databases">
        <authorList>
            <person name="Varghese N."/>
            <person name="Submissions S."/>
        </authorList>
    </citation>
    <scope>NUCLEOTIDE SEQUENCE [LARGE SCALE GENOMIC DNA]</scope>
    <source>
        <strain evidence="9">JCM 14963</strain>
    </source>
</reference>
<keyword evidence="4" id="KW-0410">Iron transport</keyword>
<dbReference type="STRING" id="472181.SAMN05216271_2552"/>
<keyword evidence="4" id="KW-0406">Ion transport</keyword>
<comment type="similarity">
    <text evidence="2">Belongs to the bacterial solute-binding protein 8 family.</text>
</comment>
<keyword evidence="5 6" id="KW-0732">Signal</keyword>
<dbReference type="Proteomes" id="UP000243413">
    <property type="component" value="Chromosome I"/>
</dbReference>
<dbReference type="PROSITE" id="PS50983">
    <property type="entry name" value="FE_B12_PBP"/>
    <property type="match status" value="1"/>
</dbReference>
<evidence type="ECO:0000259" key="7">
    <source>
        <dbReference type="PROSITE" id="PS50983"/>
    </source>
</evidence>
<dbReference type="PANTHER" id="PTHR30532:SF25">
    <property type="entry name" value="IRON(III) DICITRATE-BINDING PERIPLASMIC PROTEIN"/>
    <property type="match status" value="1"/>
</dbReference>
<proteinExistence type="inferred from homology"/>
<dbReference type="OrthoDB" id="9793175at2"/>
<evidence type="ECO:0000256" key="4">
    <source>
        <dbReference type="ARBA" id="ARBA00022496"/>
    </source>
</evidence>
<feature type="signal peptide" evidence="6">
    <location>
        <begin position="1"/>
        <end position="23"/>
    </location>
</feature>
<dbReference type="RefSeq" id="WP_092287216.1">
    <property type="nucleotide sequence ID" value="NZ_LT629763.1"/>
</dbReference>
<dbReference type="GO" id="GO:1901678">
    <property type="term" value="P:iron coordination entity transport"/>
    <property type="evidence" value="ECO:0007669"/>
    <property type="project" value="UniProtKB-ARBA"/>
</dbReference>
<dbReference type="InterPro" id="IPR051313">
    <property type="entry name" value="Bact_iron-sidero_bind"/>
</dbReference>
<comment type="subcellular location">
    <subcellularLocation>
        <location evidence="1">Cell envelope</location>
    </subcellularLocation>
</comment>
<feature type="chain" id="PRO_5009262202" evidence="6">
    <location>
        <begin position="24"/>
        <end position="312"/>
    </location>
</feature>
<dbReference type="CDD" id="cd01146">
    <property type="entry name" value="FhuD"/>
    <property type="match status" value="1"/>
</dbReference>
<dbReference type="EMBL" id="LT629763">
    <property type="protein sequence ID" value="SDS71604.1"/>
    <property type="molecule type" value="Genomic_DNA"/>
</dbReference>
<sequence>MKTSSLSSALLCLAALFAGQTLAADSREVTDAAGQTHQVPVDPQRVVALSEIDLDAALALGLKPTGAVNGRGQSSLPRYLLSRAEGVKVVGDLDNPNLEILLEQQPDLILTGPAQPEVLALLNEIAPTVVTYQWGTPWKETLTLTADVLNRQDAAEAFIQRYDARVLEAREHLAAQQGQTISIVRWNPKGPAYMFRDSFGSQVVRELGLQRPSYQQDAGHTHSQSLSLESLELLDADWLVIGTLDTSGEAVDALHQAEQTPAFQQLSAIEAKRYGAVDGSLWTSVGGPLAAMTIIDDVEQLLSKPDAEPLAR</sequence>
<evidence type="ECO:0000256" key="1">
    <source>
        <dbReference type="ARBA" id="ARBA00004196"/>
    </source>
</evidence>
<evidence type="ECO:0000313" key="9">
    <source>
        <dbReference type="Proteomes" id="UP000243413"/>
    </source>
</evidence>
<dbReference type="SUPFAM" id="SSF53807">
    <property type="entry name" value="Helical backbone' metal receptor"/>
    <property type="match status" value="1"/>
</dbReference>
<gene>
    <name evidence="8" type="ORF">SAMN05216271_2552</name>
</gene>
<evidence type="ECO:0000256" key="2">
    <source>
        <dbReference type="ARBA" id="ARBA00008814"/>
    </source>
</evidence>
<dbReference type="PANTHER" id="PTHR30532">
    <property type="entry name" value="IRON III DICITRATE-BINDING PERIPLASMIC PROTEIN"/>
    <property type="match status" value="1"/>
</dbReference>
<dbReference type="AlphaFoldDB" id="A0A1H1UGE6"/>
<evidence type="ECO:0000256" key="6">
    <source>
        <dbReference type="SAM" id="SignalP"/>
    </source>
</evidence>
<feature type="domain" description="Fe/B12 periplasmic-binding" evidence="7">
    <location>
        <begin position="45"/>
        <end position="306"/>
    </location>
</feature>
<protein>
    <submittedName>
        <fullName evidence="8">Iron complex transport system substrate-binding protein</fullName>
    </submittedName>
</protein>
<keyword evidence="3" id="KW-0813">Transport</keyword>
<dbReference type="GO" id="GO:0030288">
    <property type="term" value="C:outer membrane-bounded periplasmic space"/>
    <property type="evidence" value="ECO:0007669"/>
    <property type="project" value="TreeGrafter"/>
</dbReference>
<accession>A0A1H1UGE6</accession>
<evidence type="ECO:0000256" key="3">
    <source>
        <dbReference type="ARBA" id="ARBA00022448"/>
    </source>
</evidence>
<dbReference type="InterPro" id="IPR002491">
    <property type="entry name" value="ABC_transptr_periplasmic_BD"/>
</dbReference>
<dbReference type="Pfam" id="PF01497">
    <property type="entry name" value="Peripla_BP_2"/>
    <property type="match status" value="1"/>
</dbReference>
<evidence type="ECO:0000313" key="8">
    <source>
        <dbReference type="EMBL" id="SDS71604.1"/>
    </source>
</evidence>
<name>A0A1H1UGE6_9GAMM</name>
<keyword evidence="4" id="KW-0408">Iron</keyword>
<dbReference type="Gene3D" id="3.40.50.1980">
    <property type="entry name" value="Nitrogenase molybdenum iron protein domain"/>
    <property type="match status" value="2"/>
</dbReference>
<evidence type="ECO:0000256" key="5">
    <source>
        <dbReference type="ARBA" id="ARBA00022729"/>
    </source>
</evidence>